<feature type="domain" description="Transposase TnpC homeodomain" evidence="1">
    <location>
        <begin position="38"/>
        <end position="80"/>
    </location>
</feature>
<dbReference type="EMBL" id="MDTU01000002">
    <property type="protein sequence ID" value="ODN41599.1"/>
    <property type="molecule type" value="Genomic_DNA"/>
</dbReference>
<protein>
    <recommendedName>
        <fullName evidence="1">Transposase TnpC homeodomain domain-containing protein</fullName>
    </recommendedName>
</protein>
<dbReference type="Pfam" id="PF13007">
    <property type="entry name" value="LZ_Tnp_IS66"/>
    <property type="match status" value="1"/>
</dbReference>
<evidence type="ECO:0000259" key="1">
    <source>
        <dbReference type="Pfam" id="PF13007"/>
    </source>
</evidence>
<evidence type="ECO:0000313" key="3">
    <source>
        <dbReference type="Proteomes" id="UP000094329"/>
    </source>
</evidence>
<keyword evidence="3" id="KW-1185">Reference proteome</keyword>
<gene>
    <name evidence="2" type="ORF">BGC07_15995</name>
</gene>
<proteinExistence type="predicted"/>
<evidence type="ECO:0000313" key="2">
    <source>
        <dbReference type="EMBL" id="ODN41599.1"/>
    </source>
</evidence>
<dbReference type="InterPro" id="IPR024463">
    <property type="entry name" value="Transposase_TnpC_homeodom"/>
</dbReference>
<reference evidence="2 3" key="1">
    <citation type="submission" date="2016-08" db="EMBL/GenBank/DDBJ databases">
        <title>Draft genome sequence of Candidatus Piscirickettsia litoralis, from seawater.</title>
        <authorList>
            <person name="Wan X."/>
            <person name="Lee A.J."/>
            <person name="Hou S."/>
            <person name="Donachie S.P."/>
        </authorList>
    </citation>
    <scope>NUCLEOTIDE SEQUENCE [LARGE SCALE GENOMIC DNA]</scope>
    <source>
        <strain evidence="2 3">Y2</strain>
    </source>
</reference>
<dbReference type="Proteomes" id="UP000094329">
    <property type="component" value="Unassembled WGS sequence"/>
</dbReference>
<name>A0ABX2ZY99_9GAMM</name>
<comment type="caution">
    <text evidence="2">The sequence shown here is derived from an EMBL/GenBank/DDBJ whole genome shotgun (WGS) entry which is preliminary data.</text>
</comment>
<accession>A0ABX2ZY99</accession>
<organism evidence="2 3">
    <name type="scientific">Piscirickettsia litoralis</name>
    <dbReference type="NCBI Taxonomy" id="1891921"/>
    <lineage>
        <taxon>Bacteria</taxon>
        <taxon>Pseudomonadati</taxon>
        <taxon>Pseudomonadota</taxon>
        <taxon>Gammaproteobacteria</taxon>
        <taxon>Thiotrichales</taxon>
        <taxon>Piscirickettsiaceae</taxon>
        <taxon>Piscirickettsia</taxon>
    </lineage>
</organism>
<sequence>MKVLGYGIIVAMKDAQIYPQDINDCHKLIDQVSIERDHYKALYEQLKRYRYGQRSEKLSADQLALFDELLGANEQEKESEFESTTEP</sequence>